<dbReference type="PANTHER" id="PTHR13259">
    <property type="entry name" value="BLADDER CANCER 10 KD PROTEIN HOMOLOG"/>
    <property type="match status" value="1"/>
</dbReference>
<proteinExistence type="predicted"/>
<reference evidence="6" key="1">
    <citation type="submission" date="2023-03" db="EMBL/GenBank/DDBJ databases">
        <title>Mating type loci evolution in Malassezia.</title>
        <authorList>
            <person name="Coelho M.A."/>
        </authorList>
    </citation>
    <scope>NUCLEOTIDE SEQUENCE</scope>
    <source>
        <strain evidence="6">CBS 11721</strain>
    </source>
</reference>
<organism evidence="6 7">
    <name type="scientific">Malassezia cuniculi</name>
    <dbReference type="NCBI Taxonomy" id="948313"/>
    <lineage>
        <taxon>Eukaryota</taxon>
        <taxon>Fungi</taxon>
        <taxon>Dikarya</taxon>
        <taxon>Basidiomycota</taxon>
        <taxon>Ustilaginomycotina</taxon>
        <taxon>Malasseziomycetes</taxon>
        <taxon>Malasseziales</taxon>
        <taxon>Malasseziaceae</taxon>
        <taxon>Malassezia</taxon>
    </lineage>
</organism>
<accession>A0AAF0EVL6</accession>
<dbReference type="InterPro" id="IPR009598">
    <property type="entry name" value="BCALP"/>
</dbReference>
<dbReference type="Pfam" id="PF06726">
    <property type="entry name" value="BC10"/>
    <property type="match status" value="1"/>
</dbReference>
<evidence type="ECO:0000256" key="5">
    <source>
        <dbReference type="SAM" id="Phobius"/>
    </source>
</evidence>
<keyword evidence="4 5" id="KW-0472">Membrane</keyword>
<keyword evidence="2 5" id="KW-0812">Transmembrane</keyword>
<evidence type="ECO:0000256" key="1">
    <source>
        <dbReference type="ARBA" id="ARBA00004370"/>
    </source>
</evidence>
<feature type="transmembrane region" description="Helical" evidence="5">
    <location>
        <begin position="6"/>
        <end position="30"/>
    </location>
</feature>
<dbReference type="SMART" id="SM01396">
    <property type="entry name" value="BC10"/>
    <property type="match status" value="1"/>
</dbReference>
<dbReference type="Proteomes" id="UP001219933">
    <property type="component" value="Chromosome 4"/>
</dbReference>
<evidence type="ECO:0000313" key="6">
    <source>
        <dbReference type="EMBL" id="WFD35964.1"/>
    </source>
</evidence>
<dbReference type="EMBL" id="CP119880">
    <property type="protein sequence ID" value="WFD35964.1"/>
    <property type="molecule type" value="Genomic_DNA"/>
</dbReference>
<gene>
    <name evidence="6" type="ORF">MCUN1_002835</name>
</gene>
<keyword evidence="7" id="KW-1185">Reference proteome</keyword>
<keyword evidence="3 5" id="KW-1133">Transmembrane helix</keyword>
<protein>
    <submittedName>
        <fullName evidence="6">Uncharacterized protein</fullName>
    </submittedName>
</protein>
<comment type="subcellular location">
    <subcellularLocation>
        <location evidence="1">Membrane</location>
    </subcellularLocation>
</comment>
<dbReference type="GO" id="GO:0016020">
    <property type="term" value="C:membrane"/>
    <property type="evidence" value="ECO:0007669"/>
    <property type="project" value="UniProtKB-SubCell"/>
</dbReference>
<evidence type="ECO:0000256" key="3">
    <source>
        <dbReference type="ARBA" id="ARBA00022989"/>
    </source>
</evidence>
<dbReference type="PANTHER" id="PTHR13259:SF1">
    <property type="entry name" value="BLADDER CANCER-ASSOCIATED PROTEIN"/>
    <property type="match status" value="1"/>
</dbReference>
<evidence type="ECO:0000256" key="2">
    <source>
        <dbReference type="ARBA" id="ARBA00022692"/>
    </source>
</evidence>
<evidence type="ECO:0000313" key="7">
    <source>
        <dbReference type="Proteomes" id="UP001219933"/>
    </source>
</evidence>
<evidence type="ECO:0000256" key="4">
    <source>
        <dbReference type="ARBA" id="ARBA00023136"/>
    </source>
</evidence>
<dbReference type="AlphaFoldDB" id="A0AAF0EVL6"/>
<sequence>MFCLRWWLPVFFLPFPATSPLLLLLFIVSYSLHTRPCMYCGAIIVALFISSCYWYKDVAPVQLDLSWLPFDATWLQKTLEWIGTTPSSAYPPAVVADGKCATCWVNVPFSKNVSLLDAMPRLLPDGALIKTAPRTIFLGIPGTKVGMTLDFSL</sequence>
<feature type="transmembrane region" description="Helical" evidence="5">
    <location>
        <begin position="37"/>
        <end position="56"/>
    </location>
</feature>
<name>A0AAF0EVL6_9BASI</name>